<evidence type="ECO:0000256" key="3">
    <source>
        <dbReference type="ARBA" id="ARBA00023015"/>
    </source>
</evidence>
<dbReference type="InterPro" id="IPR001789">
    <property type="entry name" value="Sig_transdc_resp-reg_receiver"/>
</dbReference>
<keyword evidence="2" id="KW-0597">Phosphoprotein</keyword>
<evidence type="ECO:0000256" key="5">
    <source>
        <dbReference type="ARBA" id="ARBA00023163"/>
    </source>
</evidence>
<dbReference type="PROSITE" id="PS50110">
    <property type="entry name" value="RESPONSE_REGULATORY"/>
    <property type="match status" value="1"/>
</dbReference>
<evidence type="ECO:0000256" key="4">
    <source>
        <dbReference type="ARBA" id="ARBA00023125"/>
    </source>
</evidence>
<dbReference type="Gene3D" id="3.40.50.2300">
    <property type="match status" value="1"/>
</dbReference>
<feature type="domain" description="Response regulatory" evidence="8">
    <location>
        <begin position="1"/>
        <end position="51"/>
    </location>
</feature>
<dbReference type="PROSITE" id="PS50043">
    <property type="entry name" value="HTH_LUXR_2"/>
    <property type="match status" value="1"/>
</dbReference>
<evidence type="ECO:0000256" key="6">
    <source>
        <dbReference type="PROSITE-ProRule" id="PRU00169"/>
    </source>
</evidence>
<dbReference type="GO" id="GO:0000160">
    <property type="term" value="P:phosphorelay signal transduction system"/>
    <property type="evidence" value="ECO:0007669"/>
    <property type="project" value="InterPro"/>
</dbReference>
<dbReference type="GO" id="GO:0006355">
    <property type="term" value="P:regulation of DNA-templated transcription"/>
    <property type="evidence" value="ECO:0007669"/>
    <property type="project" value="InterPro"/>
</dbReference>
<gene>
    <name evidence="9" type="ORF">CWR45_05835</name>
</gene>
<proteinExistence type="predicted"/>
<dbReference type="RefSeq" id="WP_115748904.1">
    <property type="nucleotide sequence ID" value="NZ_PIOD01000005.1"/>
</dbReference>
<dbReference type="SUPFAM" id="SSF46894">
    <property type="entry name" value="C-terminal effector domain of the bipartite response regulators"/>
    <property type="match status" value="1"/>
</dbReference>
<keyword evidence="10" id="KW-1185">Reference proteome</keyword>
<comment type="caution">
    <text evidence="6">Lacks conserved residue(s) required for the propagation of feature annotation.</text>
</comment>
<reference evidence="10" key="1">
    <citation type="submission" date="2017-11" db="EMBL/GenBank/DDBJ databases">
        <authorList>
            <person name="Zhu W."/>
        </authorList>
    </citation>
    <scope>NUCLEOTIDE SEQUENCE [LARGE SCALE GENOMIC DNA]</scope>
    <source>
        <strain evidence="10">CAU 1051</strain>
    </source>
</reference>
<evidence type="ECO:0000256" key="2">
    <source>
        <dbReference type="ARBA" id="ARBA00022553"/>
    </source>
</evidence>
<evidence type="ECO:0000259" key="8">
    <source>
        <dbReference type="PROSITE" id="PS50110"/>
    </source>
</evidence>
<feature type="domain" description="HTH luxR-type" evidence="7">
    <location>
        <begin position="84"/>
        <end position="149"/>
    </location>
</feature>
<dbReference type="SMART" id="SM00421">
    <property type="entry name" value="HTH_LUXR"/>
    <property type="match status" value="1"/>
</dbReference>
<keyword evidence="3" id="KW-0805">Transcription regulation</keyword>
<dbReference type="GO" id="GO:0003677">
    <property type="term" value="F:DNA binding"/>
    <property type="evidence" value="ECO:0007669"/>
    <property type="project" value="UniProtKB-KW"/>
</dbReference>
<sequence>MKTNYPKIKVVLLTTNADDDFVISGIITGADGLLLKSLYADKLINCIRDAYLGEMVLSGEVSRILANRIRELTLDKKQILALRLERSGYQYTNRELDVIYLLMEGNTNNQIANHLFLSEGTVKNYISEIYNKVNIRNRVNAVSYFKDLITIRDKK</sequence>
<dbReference type="GO" id="GO:0005737">
    <property type="term" value="C:cytoplasm"/>
    <property type="evidence" value="ECO:0007669"/>
    <property type="project" value="UniProtKB-SubCell"/>
</dbReference>
<dbReference type="InterPro" id="IPR000792">
    <property type="entry name" value="Tscrpt_reg_LuxR_C"/>
</dbReference>
<evidence type="ECO:0000256" key="1">
    <source>
        <dbReference type="ARBA" id="ARBA00004496"/>
    </source>
</evidence>
<evidence type="ECO:0008006" key="11">
    <source>
        <dbReference type="Google" id="ProtNLM"/>
    </source>
</evidence>
<dbReference type="PRINTS" id="PR00038">
    <property type="entry name" value="HTHLUXR"/>
</dbReference>
<dbReference type="InterPro" id="IPR011006">
    <property type="entry name" value="CheY-like_superfamily"/>
</dbReference>
<dbReference type="Proteomes" id="UP000256520">
    <property type="component" value="Unassembled WGS sequence"/>
</dbReference>
<dbReference type="SUPFAM" id="SSF52172">
    <property type="entry name" value="CheY-like"/>
    <property type="match status" value="1"/>
</dbReference>
<dbReference type="Pfam" id="PF00196">
    <property type="entry name" value="GerE"/>
    <property type="match status" value="1"/>
</dbReference>
<organism evidence="9 10">
    <name type="scientific">Oceanobacillus chungangensis</name>
    <dbReference type="NCBI Taxonomy" id="1229152"/>
    <lineage>
        <taxon>Bacteria</taxon>
        <taxon>Bacillati</taxon>
        <taxon>Bacillota</taxon>
        <taxon>Bacilli</taxon>
        <taxon>Bacillales</taxon>
        <taxon>Bacillaceae</taxon>
        <taxon>Oceanobacillus</taxon>
    </lineage>
</organism>
<evidence type="ECO:0000313" key="9">
    <source>
        <dbReference type="EMBL" id="RDW20744.1"/>
    </source>
</evidence>
<accession>A0A3D8PXK0</accession>
<evidence type="ECO:0000313" key="10">
    <source>
        <dbReference type="Proteomes" id="UP000256520"/>
    </source>
</evidence>
<dbReference type="InterPro" id="IPR039420">
    <property type="entry name" value="WalR-like"/>
</dbReference>
<keyword evidence="5" id="KW-0804">Transcription</keyword>
<comment type="subcellular location">
    <subcellularLocation>
        <location evidence="1">Cytoplasm</location>
    </subcellularLocation>
</comment>
<name>A0A3D8PXK0_9BACI</name>
<protein>
    <recommendedName>
        <fullName evidence="11">DNA-binding response regulator</fullName>
    </recommendedName>
</protein>
<evidence type="ECO:0000259" key="7">
    <source>
        <dbReference type="PROSITE" id="PS50043"/>
    </source>
</evidence>
<dbReference type="PANTHER" id="PTHR43214">
    <property type="entry name" value="TWO-COMPONENT RESPONSE REGULATOR"/>
    <property type="match status" value="1"/>
</dbReference>
<dbReference type="OrthoDB" id="9780153at2"/>
<dbReference type="CDD" id="cd06170">
    <property type="entry name" value="LuxR_C_like"/>
    <property type="match status" value="1"/>
</dbReference>
<comment type="caution">
    <text evidence="9">The sequence shown here is derived from an EMBL/GenBank/DDBJ whole genome shotgun (WGS) entry which is preliminary data.</text>
</comment>
<keyword evidence="4" id="KW-0238">DNA-binding</keyword>
<dbReference type="AlphaFoldDB" id="A0A3D8PXK0"/>
<dbReference type="PANTHER" id="PTHR43214:SF43">
    <property type="entry name" value="TWO-COMPONENT RESPONSE REGULATOR"/>
    <property type="match status" value="1"/>
</dbReference>
<dbReference type="EMBL" id="PIOD01000005">
    <property type="protein sequence ID" value="RDW20744.1"/>
    <property type="molecule type" value="Genomic_DNA"/>
</dbReference>
<dbReference type="InterPro" id="IPR016032">
    <property type="entry name" value="Sig_transdc_resp-reg_C-effctor"/>
</dbReference>